<proteinExistence type="predicted"/>
<keyword evidence="3" id="KW-1185">Reference proteome</keyword>
<dbReference type="Gene3D" id="1.10.1200.10">
    <property type="entry name" value="ACP-like"/>
    <property type="match status" value="1"/>
</dbReference>
<comment type="caution">
    <text evidence="2">The sequence shown here is derived from an EMBL/GenBank/DDBJ whole genome shotgun (WGS) entry which is preliminary data.</text>
</comment>
<feature type="domain" description="Carrier" evidence="1">
    <location>
        <begin position="4"/>
        <end position="87"/>
    </location>
</feature>
<organism evidence="2 3">
    <name type="scientific">Candidatus Scalindua japonica</name>
    <dbReference type="NCBI Taxonomy" id="1284222"/>
    <lineage>
        <taxon>Bacteria</taxon>
        <taxon>Pseudomonadati</taxon>
        <taxon>Planctomycetota</taxon>
        <taxon>Candidatus Brocadiia</taxon>
        <taxon>Candidatus Brocadiales</taxon>
        <taxon>Candidatus Scalinduaceae</taxon>
        <taxon>Candidatus Scalindua</taxon>
    </lineage>
</organism>
<dbReference type="InterPro" id="IPR009081">
    <property type="entry name" value="PP-bd_ACP"/>
</dbReference>
<dbReference type="AlphaFoldDB" id="A0A286U279"/>
<dbReference type="InterPro" id="IPR036736">
    <property type="entry name" value="ACP-like_sf"/>
</dbReference>
<gene>
    <name evidence="2" type="ORF">SCALIN_C29_0004</name>
</gene>
<reference evidence="2 3" key="1">
    <citation type="journal article" date="2017" name="Environ. Microbiol. Rep.">
        <title>Genetic diversity of marine anaerobic ammonium-oxidizing bacteria as revealed by genomic and proteomic analyses of 'Candidatus Scalindua japonica'.</title>
        <authorList>
            <person name="Oshiki M."/>
            <person name="Mizuto K."/>
            <person name="Kimura Z."/>
            <person name="Kindaichi T."/>
            <person name="Satoh H."/>
            <person name="Okabe S."/>
        </authorList>
    </citation>
    <scope>NUCLEOTIDE SEQUENCE [LARGE SCALE GENOMIC DNA]</scope>
    <source>
        <strain evidence="3">husup-a2</strain>
    </source>
</reference>
<name>A0A286U279_9BACT</name>
<dbReference type="Proteomes" id="UP000218542">
    <property type="component" value="Unassembled WGS sequence"/>
</dbReference>
<dbReference type="OrthoDB" id="3186649at2"/>
<dbReference type="Pfam" id="PF00550">
    <property type="entry name" value="PP-binding"/>
    <property type="match status" value="1"/>
</dbReference>
<protein>
    <submittedName>
        <fullName evidence="2">Non-ribosomal peptide synthetase modules and related proteins</fullName>
    </submittedName>
</protein>
<accession>A0A286U279</accession>
<dbReference type="PROSITE" id="PS50075">
    <property type="entry name" value="CARRIER"/>
    <property type="match status" value="1"/>
</dbReference>
<evidence type="ECO:0000313" key="3">
    <source>
        <dbReference type="Proteomes" id="UP000218542"/>
    </source>
</evidence>
<dbReference type="RefSeq" id="WP_096895613.1">
    <property type="nucleotide sequence ID" value="NZ_BAOS01000029.1"/>
</dbReference>
<sequence length="91" mass="10818">MDKSEICDKIYRVLREVNPNLEQSKISEEASFFDYDIDSLKLIELGLRIESEFDQELNLDDWVDWESQKENSAFSISSFIEYVQNTVDREK</sequence>
<dbReference type="EMBL" id="BAOS01000029">
    <property type="protein sequence ID" value="GAX62225.1"/>
    <property type="molecule type" value="Genomic_DNA"/>
</dbReference>
<dbReference type="SUPFAM" id="SSF47336">
    <property type="entry name" value="ACP-like"/>
    <property type="match status" value="1"/>
</dbReference>
<evidence type="ECO:0000259" key="1">
    <source>
        <dbReference type="PROSITE" id="PS50075"/>
    </source>
</evidence>
<evidence type="ECO:0000313" key="2">
    <source>
        <dbReference type="EMBL" id="GAX62225.1"/>
    </source>
</evidence>